<evidence type="ECO:0000313" key="3">
    <source>
        <dbReference type="EMBL" id="BBO34563.1"/>
    </source>
</evidence>
<dbReference type="RefSeq" id="WP_152100117.1">
    <property type="nucleotide sequence ID" value="NZ_AP021861.1"/>
</dbReference>
<dbReference type="PANTHER" id="PTHR30349">
    <property type="entry name" value="PHAGE INTEGRASE-RELATED"/>
    <property type="match status" value="1"/>
</dbReference>
<dbReference type="PANTHER" id="PTHR30349:SF64">
    <property type="entry name" value="PROPHAGE INTEGRASE INTD-RELATED"/>
    <property type="match status" value="1"/>
</dbReference>
<dbReference type="SUPFAM" id="SSF56349">
    <property type="entry name" value="DNA breaking-rejoining enzymes"/>
    <property type="match status" value="1"/>
</dbReference>
<accession>A0A5K7XJY4</accession>
<keyword evidence="1" id="KW-0233">DNA recombination</keyword>
<dbReference type="PROSITE" id="PS51898">
    <property type="entry name" value="TYR_RECOMBINASE"/>
    <property type="match status" value="1"/>
</dbReference>
<proteinExistence type="predicted"/>
<evidence type="ECO:0000256" key="1">
    <source>
        <dbReference type="ARBA" id="ARBA00023172"/>
    </source>
</evidence>
<evidence type="ECO:0000313" key="4">
    <source>
        <dbReference type="Proteomes" id="UP000326837"/>
    </source>
</evidence>
<protein>
    <recommendedName>
        <fullName evidence="2">Tyr recombinase domain-containing protein</fullName>
    </recommendedName>
</protein>
<feature type="domain" description="Tyr recombinase" evidence="2">
    <location>
        <begin position="189"/>
        <end position="373"/>
    </location>
</feature>
<dbReference type="Gene3D" id="1.10.443.10">
    <property type="entry name" value="Intergrase catalytic core"/>
    <property type="match status" value="1"/>
</dbReference>
<dbReference type="AlphaFoldDB" id="A0A5K7XJY4"/>
<gene>
    <name evidence="3" type="ORF">PLANPX_4175</name>
</gene>
<dbReference type="GO" id="GO:0015074">
    <property type="term" value="P:DNA integration"/>
    <property type="evidence" value="ECO:0007669"/>
    <property type="project" value="InterPro"/>
</dbReference>
<dbReference type="Pfam" id="PF00589">
    <property type="entry name" value="Phage_integrase"/>
    <property type="match status" value="1"/>
</dbReference>
<name>A0A5K7XJY4_9BACT</name>
<dbReference type="InterPro" id="IPR011010">
    <property type="entry name" value="DNA_brk_join_enz"/>
</dbReference>
<keyword evidence="4" id="KW-1185">Reference proteome</keyword>
<dbReference type="Proteomes" id="UP000326837">
    <property type="component" value="Chromosome"/>
</dbReference>
<organism evidence="3 4">
    <name type="scientific">Lacipirellula parvula</name>
    <dbReference type="NCBI Taxonomy" id="2650471"/>
    <lineage>
        <taxon>Bacteria</taxon>
        <taxon>Pseudomonadati</taxon>
        <taxon>Planctomycetota</taxon>
        <taxon>Planctomycetia</taxon>
        <taxon>Pirellulales</taxon>
        <taxon>Lacipirellulaceae</taxon>
        <taxon>Lacipirellula</taxon>
    </lineage>
</organism>
<dbReference type="InterPro" id="IPR050090">
    <property type="entry name" value="Tyrosine_recombinase_XerCD"/>
</dbReference>
<dbReference type="GO" id="GO:0006310">
    <property type="term" value="P:DNA recombination"/>
    <property type="evidence" value="ECO:0007669"/>
    <property type="project" value="UniProtKB-KW"/>
</dbReference>
<reference evidence="4" key="1">
    <citation type="submission" date="2019-10" db="EMBL/GenBank/DDBJ databases">
        <title>Lacipirellula parvula gen. nov., sp. nov., representing a lineage of planctomycetes widespread in freshwater anoxic habitats, and description of the family Lacipirellulaceae.</title>
        <authorList>
            <person name="Dedysh S.N."/>
            <person name="Kulichevskaya I.S."/>
            <person name="Beletsky A.V."/>
            <person name="Rakitin A.L."/>
            <person name="Mardanov A.V."/>
            <person name="Ivanova A.A."/>
            <person name="Saltykova V.X."/>
            <person name="Rijpstra W.I.C."/>
            <person name="Sinninghe Damste J.S."/>
            <person name="Ravin N.V."/>
        </authorList>
    </citation>
    <scope>NUCLEOTIDE SEQUENCE [LARGE SCALE GENOMIC DNA]</scope>
    <source>
        <strain evidence="4">PX69</strain>
    </source>
</reference>
<dbReference type="KEGG" id="lpav:PLANPX_4175"/>
<dbReference type="InterPro" id="IPR013762">
    <property type="entry name" value="Integrase-like_cat_sf"/>
</dbReference>
<evidence type="ECO:0000259" key="2">
    <source>
        <dbReference type="PROSITE" id="PS51898"/>
    </source>
</evidence>
<sequence>MASIFRRTGKDGKQADKYSIRYKDSRGRWRTVVGCPDLESTRKLARKLESDATLRQNGVDEVDLSAELPFTDFESDLRASGCVASHIELTVGQIKSTFAACGIKALRDMMRPEAATKINHHLANKKCAAKRKGKVKHKEPEKLTTISARTRNAYVTSIRHFCKWLVDSDRLPYCKLGKNLHKVEQADKPIRRAATDAELGRILTAARKGTTLERLSGEDRYWLYRVAAATGFRARELSSLTPSSFKLRGAIPYIVCDETKNGELAEQPICPALATELGKWLRGKSKNEPIWPGKWYRKAAEMLRADLLAAGVPYRADGRALDFHALRATFITGLARAGVHPRTAQILARHSTVELTMQVYTHLNLAEVASALPKAV</sequence>
<dbReference type="GO" id="GO:0003677">
    <property type="term" value="F:DNA binding"/>
    <property type="evidence" value="ECO:0007669"/>
    <property type="project" value="InterPro"/>
</dbReference>
<dbReference type="InterPro" id="IPR002104">
    <property type="entry name" value="Integrase_catalytic"/>
</dbReference>
<dbReference type="EMBL" id="AP021861">
    <property type="protein sequence ID" value="BBO34563.1"/>
    <property type="molecule type" value="Genomic_DNA"/>
</dbReference>